<reference evidence="1 2" key="1">
    <citation type="submission" date="2020-10" db="EMBL/GenBank/DDBJ databases">
        <authorList>
            <person name="Castelo-Branco R."/>
            <person name="Eusebio N."/>
            <person name="Adriana R."/>
            <person name="Vieira A."/>
            <person name="Brugerolle De Fraissinette N."/>
            <person name="Rezende De Castro R."/>
            <person name="Schneider M.P."/>
            <person name="Vasconcelos V."/>
            <person name="Leao P.N."/>
        </authorList>
    </citation>
    <scope>NUCLEOTIDE SEQUENCE [LARGE SCALE GENOMIC DNA]</scope>
    <source>
        <strain evidence="1 2">LEGE 06123</strain>
    </source>
</reference>
<evidence type="ECO:0000313" key="1">
    <source>
        <dbReference type="EMBL" id="MBE9193254.1"/>
    </source>
</evidence>
<dbReference type="RefSeq" id="WP_193934644.1">
    <property type="nucleotide sequence ID" value="NZ_CAWPMZ010000133.1"/>
</dbReference>
<keyword evidence="2" id="KW-1185">Reference proteome</keyword>
<gene>
    <name evidence="1" type="ORF">IQ230_23490</name>
</gene>
<sequence>MTRWDLATLDNWQLILSETRIAQRKQPIRSDSLYEYEPISPIYTNPHSHVLLIGTYSETAKPYWFLGARASQYLYVSPSMNDRFISGVQTSDIKRIGLNRLTLVKFENYGVSPYALQLEIPYWIEDIYVEVWEYLDDIQEGGEQYQEMLDRLNSIEDLLYSGFSGTVGQ</sequence>
<dbReference type="EMBL" id="JADEWN010000084">
    <property type="protein sequence ID" value="MBE9193254.1"/>
    <property type="molecule type" value="Genomic_DNA"/>
</dbReference>
<evidence type="ECO:0000313" key="2">
    <source>
        <dbReference type="Proteomes" id="UP000651156"/>
    </source>
</evidence>
<protein>
    <submittedName>
        <fullName evidence="1">Uncharacterized protein</fullName>
    </submittedName>
</protein>
<dbReference type="Proteomes" id="UP000651156">
    <property type="component" value="Unassembled WGS sequence"/>
</dbReference>
<organism evidence="1 2">
    <name type="scientific">Gloeocapsopsis crepidinum LEGE 06123</name>
    <dbReference type="NCBI Taxonomy" id="588587"/>
    <lineage>
        <taxon>Bacteria</taxon>
        <taxon>Bacillati</taxon>
        <taxon>Cyanobacteriota</taxon>
        <taxon>Cyanophyceae</taxon>
        <taxon>Oscillatoriophycideae</taxon>
        <taxon>Chroococcales</taxon>
        <taxon>Chroococcaceae</taxon>
        <taxon>Gloeocapsopsis</taxon>
    </lineage>
</organism>
<name>A0ABR9UY87_9CHRO</name>
<accession>A0ABR9UY87</accession>
<comment type="caution">
    <text evidence="1">The sequence shown here is derived from an EMBL/GenBank/DDBJ whole genome shotgun (WGS) entry which is preliminary data.</text>
</comment>
<proteinExistence type="predicted"/>